<feature type="domain" description="Enoyl reductase (ER)" evidence="3">
    <location>
        <begin position="18"/>
        <end position="344"/>
    </location>
</feature>
<evidence type="ECO:0000256" key="2">
    <source>
        <dbReference type="ARBA" id="ARBA00023002"/>
    </source>
</evidence>
<evidence type="ECO:0000313" key="4">
    <source>
        <dbReference type="EMBL" id="KAH6866088.1"/>
    </source>
</evidence>
<dbReference type="CDD" id="cd08249">
    <property type="entry name" value="enoyl_reductase_like"/>
    <property type="match status" value="1"/>
</dbReference>
<evidence type="ECO:0000313" key="5">
    <source>
        <dbReference type="Proteomes" id="UP000777438"/>
    </source>
</evidence>
<dbReference type="Gene3D" id="3.90.180.10">
    <property type="entry name" value="Medium-chain alcohol dehydrogenases, catalytic domain"/>
    <property type="match status" value="1"/>
</dbReference>
<dbReference type="SMART" id="SM00829">
    <property type="entry name" value="PKS_ER"/>
    <property type="match status" value="1"/>
</dbReference>
<protein>
    <submittedName>
        <fullName evidence="4">Chaperonin 10-like protein</fullName>
    </submittedName>
</protein>
<evidence type="ECO:0000256" key="1">
    <source>
        <dbReference type="ARBA" id="ARBA00008072"/>
    </source>
</evidence>
<evidence type="ECO:0000259" key="3">
    <source>
        <dbReference type="SMART" id="SM00829"/>
    </source>
</evidence>
<dbReference type="Gene3D" id="3.40.50.720">
    <property type="entry name" value="NAD(P)-binding Rossmann-like Domain"/>
    <property type="match status" value="1"/>
</dbReference>
<gene>
    <name evidence="4" type="ORF">B0T10DRAFT_611988</name>
</gene>
<dbReference type="EMBL" id="JAGPYM010000150">
    <property type="protein sequence ID" value="KAH6866088.1"/>
    <property type="molecule type" value="Genomic_DNA"/>
</dbReference>
<dbReference type="SUPFAM" id="SSF50129">
    <property type="entry name" value="GroES-like"/>
    <property type="match status" value="1"/>
</dbReference>
<organism evidence="4 5">
    <name type="scientific">Thelonectria olida</name>
    <dbReference type="NCBI Taxonomy" id="1576542"/>
    <lineage>
        <taxon>Eukaryota</taxon>
        <taxon>Fungi</taxon>
        <taxon>Dikarya</taxon>
        <taxon>Ascomycota</taxon>
        <taxon>Pezizomycotina</taxon>
        <taxon>Sordariomycetes</taxon>
        <taxon>Hypocreomycetidae</taxon>
        <taxon>Hypocreales</taxon>
        <taxon>Nectriaceae</taxon>
        <taxon>Thelonectria</taxon>
    </lineage>
</organism>
<accession>A0A9P9ADL1</accession>
<dbReference type="Pfam" id="PF00107">
    <property type="entry name" value="ADH_zinc_N"/>
    <property type="match status" value="1"/>
</dbReference>
<dbReference type="PANTHER" id="PTHR45348">
    <property type="entry name" value="HYPOTHETICAL OXIDOREDUCTASE (EUROFUNG)"/>
    <property type="match status" value="1"/>
</dbReference>
<keyword evidence="2" id="KW-0560">Oxidoreductase</keyword>
<dbReference type="PANTHER" id="PTHR45348:SF2">
    <property type="entry name" value="ZINC-TYPE ALCOHOL DEHYDROGENASE-LIKE PROTEIN C2E1P3.01"/>
    <property type="match status" value="1"/>
</dbReference>
<keyword evidence="5" id="KW-1185">Reference proteome</keyword>
<dbReference type="GO" id="GO:0016651">
    <property type="term" value="F:oxidoreductase activity, acting on NAD(P)H"/>
    <property type="evidence" value="ECO:0007669"/>
    <property type="project" value="InterPro"/>
</dbReference>
<comment type="caution">
    <text evidence="4">The sequence shown here is derived from an EMBL/GenBank/DDBJ whole genome shotgun (WGS) entry which is preliminary data.</text>
</comment>
<dbReference type="InterPro" id="IPR020843">
    <property type="entry name" value="ER"/>
</dbReference>
<comment type="similarity">
    <text evidence="1">Belongs to the zinc-containing alcohol dehydrogenase family.</text>
</comment>
<dbReference type="InterPro" id="IPR013149">
    <property type="entry name" value="ADH-like_C"/>
</dbReference>
<reference evidence="4 5" key="1">
    <citation type="journal article" date="2021" name="Nat. Commun.">
        <title>Genetic determinants of endophytism in the Arabidopsis root mycobiome.</title>
        <authorList>
            <person name="Mesny F."/>
            <person name="Miyauchi S."/>
            <person name="Thiergart T."/>
            <person name="Pickel B."/>
            <person name="Atanasova L."/>
            <person name="Karlsson M."/>
            <person name="Huettel B."/>
            <person name="Barry K.W."/>
            <person name="Haridas S."/>
            <person name="Chen C."/>
            <person name="Bauer D."/>
            <person name="Andreopoulos W."/>
            <person name="Pangilinan J."/>
            <person name="LaButti K."/>
            <person name="Riley R."/>
            <person name="Lipzen A."/>
            <person name="Clum A."/>
            <person name="Drula E."/>
            <person name="Henrissat B."/>
            <person name="Kohler A."/>
            <person name="Grigoriev I.V."/>
            <person name="Martin F.M."/>
            <person name="Hacquard S."/>
        </authorList>
    </citation>
    <scope>NUCLEOTIDE SEQUENCE [LARGE SCALE GENOMIC DNA]</scope>
    <source>
        <strain evidence="4 5">MPI-CAGE-CH-0241</strain>
    </source>
</reference>
<dbReference type="Proteomes" id="UP000777438">
    <property type="component" value="Unassembled WGS sequence"/>
</dbReference>
<dbReference type="InterPro" id="IPR047122">
    <property type="entry name" value="Trans-enoyl_RdTase-like"/>
</dbReference>
<dbReference type="AlphaFoldDB" id="A0A9P9ADL1"/>
<dbReference type="SUPFAM" id="SSF51735">
    <property type="entry name" value="NAD(P)-binding Rossmann-fold domains"/>
    <property type="match status" value="1"/>
</dbReference>
<dbReference type="Pfam" id="PF08240">
    <property type="entry name" value="ADH_N"/>
    <property type="match status" value="1"/>
</dbReference>
<dbReference type="InterPro" id="IPR036291">
    <property type="entry name" value="NAD(P)-bd_dom_sf"/>
</dbReference>
<sequence length="356" mass="37978">MSLPTDIKAVQAESQGKAIIKTVSLPKLRPDYLLIRTTAIAVNPADWKHLEYGAGLAGTTVGCDYAGVVEEVGSDLSKPFKKGDRVSGFAHGSNKVQPEDGAFAENCVAKAGVAFKIPDNISDTEAVTLGLGIATVVQGLYRTLKLPLPTDPITEPATILIYGGSTATGMLGVQYAKLSGFSVVTTCSPANFDYVKLLGADAVFDYTDPERCVSNIRDFTQGSLKLAWDCVATPETASICAGALSTDEESHYSSLLRVNADDITTINSKVNMAVSVAYVSLGERFEEFGTVFEAQQEEYEFASMFFELSKRLLEEGKLKPARQVTNKGGMGLVGALKGLEESKLGSVRAAKLVYTL</sequence>
<dbReference type="OrthoDB" id="48317at2759"/>
<dbReference type="InterPro" id="IPR011032">
    <property type="entry name" value="GroES-like_sf"/>
</dbReference>
<name>A0A9P9ADL1_9HYPO</name>
<proteinExistence type="inferred from homology"/>
<dbReference type="InterPro" id="IPR013154">
    <property type="entry name" value="ADH-like_N"/>
</dbReference>